<keyword evidence="2" id="KW-0238">DNA-binding</keyword>
<keyword evidence="3" id="KW-0804">Transcription</keyword>
<dbReference type="InterPro" id="IPR018062">
    <property type="entry name" value="HTH_AraC-typ_CS"/>
</dbReference>
<sequence length="210" mass="22226">AGWPGALCFMPHGTSSDWEITSPFAFVHLYVPAEELARVFAETFARDSRLLDVAEVTFGDAPRPAEALRRLARATLAGEPLEAEAAVTEALALVLAERRWGGVPLPAITGGLAPHLARRLADHVEAHLAAPLRLGDLAAVAGLSAFHLQRAFRASQGVSPQVFVAHRRVARAKSLLRGPDPLATIAFACGFSSQSHLTRAFKAATGVTPG</sequence>
<evidence type="ECO:0000256" key="1">
    <source>
        <dbReference type="ARBA" id="ARBA00023015"/>
    </source>
</evidence>
<dbReference type="InterPro" id="IPR050204">
    <property type="entry name" value="AraC_XylS_family_regulators"/>
</dbReference>
<dbReference type="SUPFAM" id="SSF46689">
    <property type="entry name" value="Homeodomain-like"/>
    <property type="match status" value="2"/>
</dbReference>
<keyword evidence="6" id="KW-1185">Reference proteome</keyword>
<dbReference type="PANTHER" id="PTHR46796:SF6">
    <property type="entry name" value="ARAC SUBFAMILY"/>
    <property type="match status" value="1"/>
</dbReference>
<feature type="non-terminal residue" evidence="5">
    <location>
        <position position="210"/>
    </location>
</feature>
<proteinExistence type="predicted"/>
<keyword evidence="1" id="KW-0805">Transcription regulation</keyword>
<dbReference type="PROSITE" id="PS00041">
    <property type="entry name" value="HTH_ARAC_FAMILY_1"/>
    <property type="match status" value="1"/>
</dbReference>
<dbReference type="InterPro" id="IPR018060">
    <property type="entry name" value="HTH_AraC"/>
</dbReference>
<gene>
    <name evidence="5" type="ORF">D3272_26985</name>
</gene>
<dbReference type="SMART" id="SM00342">
    <property type="entry name" value="HTH_ARAC"/>
    <property type="match status" value="1"/>
</dbReference>
<dbReference type="RefSeq" id="WP_165361562.1">
    <property type="nucleotide sequence ID" value="NZ_QYBC01000070.1"/>
</dbReference>
<dbReference type="Pfam" id="PF12833">
    <property type="entry name" value="HTH_18"/>
    <property type="match status" value="1"/>
</dbReference>
<dbReference type="InterPro" id="IPR009057">
    <property type="entry name" value="Homeodomain-like_sf"/>
</dbReference>
<dbReference type="PROSITE" id="PS01124">
    <property type="entry name" value="HTH_ARAC_FAMILY_2"/>
    <property type="match status" value="1"/>
</dbReference>
<evidence type="ECO:0000256" key="2">
    <source>
        <dbReference type="ARBA" id="ARBA00023125"/>
    </source>
</evidence>
<evidence type="ECO:0000259" key="4">
    <source>
        <dbReference type="PROSITE" id="PS01124"/>
    </source>
</evidence>
<dbReference type="EMBL" id="QYBC01000070">
    <property type="protein sequence ID" value="RYB01279.1"/>
    <property type="molecule type" value="Genomic_DNA"/>
</dbReference>
<dbReference type="GO" id="GO:0003700">
    <property type="term" value="F:DNA-binding transcription factor activity"/>
    <property type="evidence" value="ECO:0007669"/>
    <property type="project" value="InterPro"/>
</dbReference>
<dbReference type="Gene3D" id="1.10.10.60">
    <property type="entry name" value="Homeodomain-like"/>
    <property type="match status" value="1"/>
</dbReference>
<protein>
    <submittedName>
        <fullName evidence="5">AraC family transcriptional regulator</fullName>
    </submittedName>
</protein>
<dbReference type="GO" id="GO:0043565">
    <property type="term" value="F:sequence-specific DNA binding"/>
    <property type="evidence" value="ECO:0007669"/>
    <property type="project" value="InterPro"/>
</dbReference>
<reference evidence="5 6" key="2">
    <citation type="submission" date="2019-02" db="EMBL/GenBank/DDBJ databases">
        <title>'Lichenibacterium ramalinii' gen. nov. sp. nov., 'Lichenibacterium minor' gen. nov. sp. nov.</title>
        <authorList>
            <person name="Pankratov T."/>
        </authorList>
    </citation>
    <scope>NUCLEOTIDE SEQUENCE [LARGE SCALE GENOMIC DNA]</scope>
    <source>
        <strain evidence="5 6">RmlP001</strain>
    </source>
</reference>
<reference evidence="5 6" key="1">
    <citation type="submission" date="2018-09" db="EMBL/GenBank/DDBJ databases">
        <authorList>
            <person name="Grouzdev D.S."/>
            <person name="Krutkina M.S."/>
        </authorList>
    </citation>
    <scope>NUCLEOTIDE SEQUENCE [LARGE SCALE GENOMIC DNA]</scope>
    <source>
        <strain evidence="5 6">RmlP001</strain>
    </source>
</reference>
<feature type="domain" description="HTH araC/xylS-type" evidence="4">
    <location>
        <begin position="118"/>
        <end position="210"/>
    </location>
</feature>
<evidence type="ECO:0000313" key="5">
    <source>
        <dbReference type="EMBL" id="RYB01279.1"/>
    </source>
</evidence>
<dbReference type="Proteomes" id="UP000289411">
    <property type="component" value="Unassembled WGS sequence"/>
</dbReference>
<name>A0A4Q2R6J1_9HYPH</name>
<dbReference type="AlphaFoldDB" id="A0A4Q2R6J1"/>
<accession>A0A4Q2R6J1</accession>
<evidence type="ECO:0000313" key="6">
    <source>
        <dbReference type="Proteomes" id="UP000289411"/>
    </source>
</evidence>
<organism evidence="5 6">
    <name type="scientific">Lichenibacterium ramalinae</name>
    <dbReference type="NCBI Taxonomy" id="2316527"/>
    <lineage>
        <taxon>Bacteria</taxon>
        <taxon>Pseudomonadati</taxon>
        <taxon>Pseudomonadota</taxon>
        <taxon>Alphaproteobacteria</taxon>
        <taxon>Hyphomicrobiales</taxon>
        <taxon>Lichenihabitantaceae</taxon>
        <taxon>Lichenibacterium</taxon>
    </lineage>
</organism>
<dbReference type="PANTHER" id="PTHR46796">
    <property type="entry name" value="HTH-TYPE TRANSCRIPTIONAL ACTIVATOR RHAS-RELATED"/>
    <property type="match status" value="1"/>
</dbReference>
<comment type="caution">
    <text evidence="5">The sequence shown here is derived from an EMBL/GenBank/DDBJ whole genome shotgun (WGS) entry which is preliminary data.</text>
</comment>
<evidence type="ECO:0000256" key="3">
    <source>
        <dbReference type="ARBA" id="ARBA00023163"/>
    </source>
</evidence>
<feature type="non-terminal residue" evidence="5">
    <location>
        <position position="1"/>
    </location>
</feature>